<dbReference type="CTD" id="6758010"/>
<sequence length="653" mass="74918">MALFTRWLNPKKAPEVVPLITVEKDDFSIQVHQENLQQLFDLEQLHKTKVVIIGISGKSRSGKSLLMDIIKLFVQEKIVNAQEAGLASRAWKLIAGENEWLTADKLQKSQASHFMNFQPAMNAKGIYAYKQPLLCKTNDDDKVVVVFLDTNGFCGNEFHLDKTIFILMSLICSHHIINVQTHCDDTEFAILSTLENCFNRASEKCDVKLLFPRATVIVRDSLANNEQLGLVENTTAMRVVTGADKVDRILSKHYRDVKWYLFPTTSPVKDGNENSAVGVDILLSDKDEMKRQLINFCKDFCNPEKLEVKSVFNHVMIFPEVLRHINKICRLFQCDPKTDAVSHRATLPSAERLHEGIVMSMCDEGIQSLKKDYKQYVKVVQSEVGNVVPEDKLEEVKIIVLRKTLKFMDSFKIAGCAEVVECYIDKAYKDLLVIHAESKAVLIQAQNEKLQSEKKRANEEIKNLTQENKILLDNLQKETDKRLSAEEKLDLTTKELEYEKSEVEELEKELEDTMQLLNELKIERLPVSPRTVVKKEKEEFDNEEKPTPESIEKVDVTERALKESIQEEKNKRILLEETLHMTIKVLKEKDFDNVKLQKELEETMQAINQMESKELQATGAHSKEAEIKEGNEEIQNEKQIREGIETLPQEDAT</sequence>
<feature type="domain" description="Guanylate-binding protein N-terminal" evidence="3">
    <location>
        <begin position="28"/>
        <end position="193"/>
    </location>
</feature>
<feature type="coiled-coil region" evidence="1">
    <location>
        <begin position="440"/>
        <end position="523"/>
    </location>
</feature>
<evidence type="ECO:0000259" key="3">
    <source>
        <dbReference type="Pfam" id="PF02263"/>
    </source>
</evidence>
<dbReference type="GeneID" id="6758010"/>
<proteinExistence type="predicted"/>
<dbReference type="KEGG" id="tad:TRIADDRAFT_60798"/>
<dbReference type="HOGENOM" id="CLU_419999_0_0_1"/>
<dbReference type="GO" id="GO:0003924">
    <property type="term" value="F:GTPase activity"/>
    <property type="evidence" value="ECO:0000318"/>
    <property type="project" value="GO_Central"/>
</dbReference>
<dbReference type="InterPro" id="IPR027417">
    <property type="entry name" value="P-loop_NTPase"/>
</dbReference>
<dbReference type="Proteomes" id="UP000009022">
    <property type="component" value="Unassembled WGS sequence"/>
</dbReference>
<reference evidence="4 5" key="1">
    <citation type="journal article" date="2008" name="Nature">
        <title>The Trichoplax genome and the nature of placozoans.</title>
        <authorList>
            <person name="Srivastava M."/>
            <person name="Begovic E."/>
            <person name="Chapman J."/>
            <person name="Putnam N.H."/>
            <person name="Hellsten U."/>
            <person name="Kawashima T."/>
            <person name="Kuo A."/>
            <person name="Mitros T."/>
            <person name="Salamov A."/>
            <person name="Carpenter M.L."/>
            <person name="Signorovitch A.Y."/>
            <person name="Moreno M.A."/>
            <person name="Kamm K."/>
            <person name="Grimwood J."/>
            <person name="Schmutz J."/>
            <person name="Shapiro H."/>
            <person name="Grigoriev I.V."/>
            <person name="Buss L.W."/>
            <person name="Schierwater B."/>
            <person name="Dellaporta S.L."/>
            <person name="Rokhsar D.S."/>
        </authorList>
    </citation>
    <scope>NUCLEOTIDE SEQUENCE [LARGE SCALE GENOMIC DNA]</scope>
    <source>
        <strain evidence="4 5">Grell-BS-1999</strain>
    </source>
</reference>
<dbReference type="Pfam" id="PF02263">
    <property type="entry name" value="GBP"/>
    <property type="match status" value="1"/>
</dbReference>
<dbReference type="GO" id="GO:0007029">
    <property type="term" value="P:endoplasmic reticulum organization"/>
    <property type="evidence" value="ECO:0000318"/>
    <property type="project" value="GO_Central"/>
</dbReference>
<protein>
    <recommendedName>
        <fullName evidence="3">Guanylate-binding protein N-terminal domain-containing protein</fullName>
    </recommendedName>
</protein>
<gene>
    <name evidence="4" type="ORF">TRIADDRAFT_60798</name>
</gene>
<evidence type="ECO:0000256" key="1">
    <source>
        <dbReference type="SAM" id="Coils"/>
    </source>
</evidence>
<feature type="compositionally biased region" description="Basic and acidic residues" evidence="2">
    <location>
        <begin position="621"/>
        <end position="644"/>
    </location>
</feature>
<dbReference type="AlphaFoldDB" id="B3S8Z5"/>
<dbReference type="RefSeq" id="XP_002116798.1">
    <property type="nucleotide sequence ID" value="XM_002116762.1"/>
</dbReference>
<evidence type="ECO:0000256" key="2">
    <source>
        <dbReference type="SAM" id="MobiDB-lite"/>
    </source>
</evidence>
<dbReference type="Gene3D" id="3.40.50.300">
    <property type="entry name" value="P-loop containing nucleotide triphosphate hydrolases"/>
    <property type="match status" value="1"/>
</dbReference>
<organism evidence="4 5">
    <name type="scientific">Trichoplax adhaerens</name>
    <name type="common">Trichoplax reptans</name>
    <dbReference type="NCBI Taxonomy" id="10228"/>
    <lineage>
        <taxon>Eukaryota</taxon>
        <taxon>Metazoa</taxon>
        <taxon>Placozoa</taxon>
        <taxon>Uniplacotomia</taxon>
        <taxon>Trichoplacea</taxon>
        <taxon>Trichoplacidae</taxon>
        <taxon>Trichoplax</taxon>
    </lineage>
</organism>
<dbReference type="SUPFAM" id="SSF52540">
    <property type="entry name" value="P-loop containing nucleoside triphosphate hydrolases"/>
    <property type="match status" value="1"/>
</dbReference>
<dbReference type="EMBL" id="DS985257">
    <property type="protein sequence ID" value="EDV20857.1"/>
    <property type="molecule type" value="Genomic_DNA"/>
</dbReference>
<dbReference type="GO" id="GO:0005525">
    <property type="term" value="F:GTP binding"/>
    <property type="evidence" value="ECO:0000318"/>
    <property type="project" value="GO_Central"/>
</dbReference>
<evidence type="ECO:0000313" key="4">
    <source>
        <dbReference type="EMBL" id="EDV20857.1"/>
    </source>
</evidence>
<dbReference type="InParanoid" id="B3S8Z5"/>
<keyword evidence="1" id="KW-0175">Coiled coil</keyword>
<keyword evidence="5" id="KW-1185">Reference proteome</keyword>
<accession>B3S8Z5</accession>
<name>B3S8Z5_TRIAD</name>
<dbReference type="InterPro" id="IPR015894">
    <property type="entry name" value="Guanylate-bd_N"/>
</dbReference>
<dbReference type="PhylomeDB" id="B3S8Z5"/>
<dbReference type="PANTHER" id="PTHR10751">
    <property type="entry name" value="GUANYLATE BINDING PROTEIN"/>
    <property type="match status" value="1"/>
</dbReference>
<evidence type="ECO:0000313" key="5">
    <source>
        <dbReference type="Proteomes" id="UP000009022"/>
    </source>
</evidence>
<feature type="region of interest" description="Disordered" evidence="2">
    <location>
        <begin position="615"/>
        <end position="653"/>
    </location>
</feature>
<dbReference type="GO" id="GO:0051260">
    <property type="term" value="P:protein homooligomerization"/>
    <property type="evidence" value="ECO:0000318"/>
    <property type="project" value="GO_Central"/>
</dbReference>